<evidence type="ECO:0008006" key="4">
    <source>
        <dbReference type="Google" id="ProtNLM"/>
    </source>
</evidence>
<organism evidence="2 3">
    <name type="scientific">Phytophthora ramorum</name>
    <name type="common">Sudden oak death agent</name>
    <dbReference type="NCBI Taxonomy" id="164328"/>
    <lineage>
        <taxon>Eukaryota</taxon>
        <taxon>Sar</taxon>
        <taxon>Stramenopiles</taxon>
        <taxon>Oomycota</taxon>
        <taxon>Peronosporomycetes</taxon>
        <taxon>Peronosporales</taxon>
        <taxon>Peronosporaceae</taxon>
        <taxon>Phytophthora</taxon>
    </lineage>
</organism>
<proteinExistence type="predicted"/>
<dbReference type="AlphaFoldDB" id="H3GBV0"/>
<dbReference type="VEuPathDB" id="FungiDB:KRP23_8597"/>
<feature type="chain" id="PRO_5003586898" description="RxLR effector protein" evidence="1">
    <location>
        <begin position="23"/>
        <end position="124"/>
    </location>
</feature>
<dbReference type="InParanoid" id="H3GBV0"/>
<evidence type="ECO:0000313" key="3">
    <source>
        <dbReference type="Proteomes" id="UP000005238"/>
    </source>
</evidence>
<accession>H3GBV0</accession>
<dbReference type="OMA" id="CAHADDT"/>
<dbReference type="VEuPathDB" id="FungiDB:KRP22_9783"/>
<feature type="signal peptide" evidence="1">
    <location>
        <begin position="1"/>
        <end position="22"/>
    </location>
</feature>
<evidence type="ECO:0000256" key="1">
    <source>
        <dbReference type="SAM" id="SignalP"/>
    </source>
</evidence>
<keyword evidence="3" id="KW-1185">Reference proteome</keyword>
<reference evidence="2" key="2">
    <citation type="submission" date="2015-06" db="UniProtKB">
        <authorList>
            <consortium name="EnsemblProtists"/>
        </authorList>
    </citation>
    <scope>IDENTIFICATION</scope>
    <source>
        <strain evidence="2">Pr102</strain>
    </source>
</reference>
<dbReference type="EMBL" id="DS565998">
    <property type="status" value="NOT_ANNOTATED_CDS"/>
    <property type="molecule type" value="Genomic_DNA"/>
</dbReference>
<reference evidence="3" key="1">
    <citation type="journal article" date="2006" name="Science">
        <title>Phytophthora genome sequences uncover evolutionary origins and mechanisms of pathogenesis.</title>
        <authorList>
            <person name="Tyler B.M."/>
            <person name="Tripathy S."/>
            <person name="Zhang X."/>
            <person name="Dehal P."/>
            <person name="Jiang R.H."/>
            <person name="Aerts A."/>
            <person name="Arredondo F.D."/>
            <person name="Baxter L."/>
            <person name="Bensasson D."/>
            <person name="Beynon J.L."/>
            <person name="Chapman J."/>
            <person name="Damasceno C.M."/>
            <person name="Dorrance A.E."/>
            <person name="Dou D."/>
            <person name="Dickerman A.W."/>
            <person name="Dubchak I.L."/>
            <person name="Garbelotto M."/>
            <person name="Gijzen M."/>
            <person name="Gordon S.G."/>
            <person name="Govers F."/>
            <person name="Grunwald N.J."/>
            <person name="Huang W."/>
            <person name="Ivors K.L."/>
            <person name="Jones R.W."/>
            <person name="Kamoun S."/>
            <person name="Krampis K."/>
            <person name="Lamour K.H."/>
            <person name="Lee M.K."/>
            <person name="McDonald W.H."/>
            <person name="Medina M."/>
            <person name="Meijer H.J."/>
            <person name="Nordberg E.K."/>
            <person name="Maclean D.J."/>
            <person name="Ospina-Giraldo M.D."/>
            <person name="Morris P.F."/>
            <person name="Phuntumart V."/>
            <person name="Putnam N.H."/>
            <person name="Rash S."/>
            <person name="Rose J.K."/>
            <person name="Sakihama Y."/>
            <person name="Salamov A.A."/>
            <person name="Savidor A."/>
            <person name="Scheuring C.F."/>
            <person name="Smith B.M."/>
            <person name="Sobral B.W."/>
            <person name="Terry A."/>
            <person name="Torto-Alalibo T.A."/>
            <person name="Win J."/>
            <person name="Xu Z."/>
            <person name="Zhang H."/>
            <person name="Grigoriev I.V."/>
            <person name="Rokhsar D.S."/>
            <person name="Boore J.L."/>
        </authorList>
    </citation>
    <scope>NUCLEOTIDE SEQUENCE [LARGE SCALE GENOMIC DNA]</scope>
    <source>
        <strain evidence="3">Pr102</strain>
    </source>
</reference>
<dbReference type="GeneID" id="94229833"/>
<protein>
    <recommendedName>
        <fullName evidence="4">RxLR effector protein</fullName>
    </recommendedName>
</protein>
<dbReference type="eggNOG" id="ENOG502S7S5">
    <property type="taxonomic scope" value="Eukaryota"/>
</dbReference>
<sequence length="124" mass="13994">MIKRFTFVLLLALVAMLSFAHADDAPAAPVDEKAPTEQLPPGVTVIGDKEPVPSNKEQMEQFIRGGGGFIPTGGITYRWRYTFPYYGGFRYGYRYPLGYWNTFGRSIYGSNCLFGRPYGGFYYC</sequence>
<name>H3GBV0_PHYRM</name>
<dbReference type="EnsemblProtists" id="Phyra72817">
    <property type="protein sequence ID" value="Phyra72817"/>
    <property type="gene ID" value="Phyra72817"/>
</dbReference>
<dbReference type="Proteomes" id="UP000005238">
    <property type="component" value="Unassembled WGS sequence"/>
</dbReference>
<evidence type="ECO:0000313" key="2">
    <source>
        <dbReference type="EnsemblProtists" id="Phyra72817"/>
    </source>
</evidence>
<dbReference type="RefSeq" id="XP_067743526.1">
    <property type="nucleotide sequence ID" value="XM_067894055.1"/>
</dbReference>
<keyword evidence="1" id="KW-0732">Signal</keyword>
<dbReference type="HOGENOM" id="CLU_2189147_0_0_1"/>